<protein>
    <submittedName>
        <fullName evidence="2">Uncharacterized protein</fullName>
    </submittedName>
</protein>
<evidence type="ECO:0000313" key="2">
    <source>
        <dbReference type="EMBL" id="GBE78148.1"/>
    </source>
</evidence>
<feature type="compositionally biased region" description="Acidic residues" evidence="1">
    <location>
        <begin position="51"/>
        <end position="61"/>
    </location>
</feature>
<evidence type="ECO:0000313" key="3">
    <source>
        <dbReference type="Proteomes" id="UP000287166"/>
    </source>
</evidence>
<comment type="caution">
    <text evidence="2">The sequence shown here is derived from an EMBL/GenBank/DDBJ whole genome shotgun (WGS) entry which is preliminary data.</text>
</comment>
<keyword evidence="3" id="KW-1185">Reference proteome</keyword>
<dbReference type="InParanoid" id="A0A401G7M4"/>
<dbReference type="Proteomes" id="UP000287166">
    <property type="component" value="Unassembled WGS sequence"/>
</dbReference>
<dbReference type="OrthoDB" id="3262473at2759"/>
<dbReference type="GeneID" id="38775065"/>
<accession>A0A401G7M4</accession>
<name>A0A401G7M4_9APHY</name>
<proteinExistence type="predicted"/>
<dbReference type="AlphaFoldDB" id="A0A401G7M4"/>
<dbReference type="EMBL" id="BFAD01000001">
    <property type="protein sequence ID" value="GBE78148.1"/>
    <property type="molecule type" value="Genomic_DNA"/>
</dbReference>
<feature type="region of interest" description="Disordered" evidence="1">
    <location>
        <begin position="32"/>
        <end position="63"/>
    </location>
</feature>
<sequence length="208" mass="23567">MLKRQRAPSPLPDFPQVSHEVALDVHERVVKRRRHLAPPSNGPRGSAINGGEEEEDDEDDQTWLLDEGRPEYSRGISRWQEEAGLYKAANTLLHDLHAEQRHRMTFSSSSSSTTPLAAHEAHSPLDNGAHMSWLSYPTKDPCSPIHGAPSQIHQEHPKHVFFDDAIPPAEAEGQSVTQRYEDTNRYLGSLFLSRRRLLDTHEDHEHSP</sequence>
<dbReference type="RefSeq" id="XP_027609061.1">
    <property type="nucleotide sequence ID" value="XM_027753260.1"/>
</dbReference>
<organism evidence="2 3">
    <name type="scientific">Sparassis crispa</name>
    <dbReference type="NCBI Taxonomy" id="139825"/>
    <lineage>
        <taxon>Eukaryota</taxon>
        <taxon>Fungi</taxon>
        <taxon>Dikarya</taxon>
        <taxon>Basidiomycota</taxon>
        <taxon>Agaricomycotina</taxon>
        <taxon>Agaricomycetes</taxon>
        <taxon>Polyporales</taxon>
        <taxon>Sparassidaceae</taxon>
        <taxon>Sparassis</taxon>
    </lineage>
</organism>
<reference evidence="2 3" key="1">
    <citation type="journal article" date="2018" name="Sci. Rep.">
        <title>Genome sequence of the cauliflower mushroom Sparassis crispa (Hanabiratake) and its association with beneficial usage.</title>
        <authorList>
            <person name="Kiyama R."/>
            <person name="Furutani Y."/>
            <person name="Kawaguchi K."/>
            <person name="Nakanishi T."/>
        </authorList>
    </citation>
    <scope>NUCLEOTIDE SEQUENCE [LARGE SCALE GENOMIC DNA]</scope>
</reference>
<evidence type="ECO:0000256" key="1">
    <source>
        <dbReference type="SAM" id="MobiDB-lite"/>
    </source>
</evidence>
<gene>
    <name evidence="2" type="ORF">SCP_0110310</name>
</gene>